<keyword evidence="2" id="KW-0812">Transmembrane</keyword>
<dbReference type="KEGG" id="mpof:MPOR_15560"/>
<feature type="region of interest" description="Disordered" evidence="1">
    <location>
        <begin position="1"/>
        <end position="36"/>
    </location>
</feature>
<organism evidence="3 4">
    <name type="scientific">Mycolicibacterium poriferae</name>
    <dbReference type="NCBI Taxonomy" id="39694"/>
    <lineage>
        <taxon>Bacteria</taxon>
        <taxon>Bacillati</taxon>
        <taxon>Actinomycetota</taxon>
        <taxon>Actinomycetes</taxon>
        <taxon>Mycobacteriales</taxon>
        <taxon>Mycobacteriaceae</taxon>
        <taxon>Mycolicibacterium</taxon>
    </lineage>
</organism>
<feature type="region of interest" description="Disordered" evidence="1">
    <location>
        <begin position="327"/>
        <end position="350"/>
    </location>
</feature>
<dbReference type="EMBL" id="AP022570">
    <property type="protein sequence ID" value="BBX50530.1"/>
    <property type="molecule type" value="Genomic_DNA"/>
</dbReference>
<sequence>MPDFAGLGRDIGARLKDAAQQSNTDPSRDPDATDADVRDEAHRLRALIDARRPAPGPVHGRWSIGIGDVLAAHPRVPDQLRAAVSKLDRYGGLTITENTVSIDGHDIDWSAVTEISTRNLVEYLLSGAVHEQLGSLPVPWFPGRRKLLNAASTALLTLLVASARDQLDRHQDVRIPAEIRYRGTLRNRQLSPGILATLVLADPNVNDCLLSTARAHGVTITSADTSMRDTADQRADRLRSQLAGLEARLSRSGTDETAPAQAPPRPPVPATQTPPPASAPDLPSPAPYPTLSTDGSEPLLAPAAATPGFTANAPYPQINAGGYPQIAVTTTSSSGRSHSPSGSSGPVRRPSPKQWALIAGALLALIALVLLTVNIVTKPDNSPTATEAAPGSPVTSGEAPPCSDPPTVRAESVTDGSGGLTFDTTIATTCSAGDVLSDDEFRITVADSLGRDVAAGVFDLSNNPILLQDPGTSVTFVFPPGTYWRTAAAITGDVRMDCYRGGRSSSGSGTGSGTAITAIGPAAPASGDLNAAAHSALVDIAIADRTYIDANLLNRWQPQLSSKQPGLFADGISWNYPEIVREHLQLRQRFPTARLVWSGDWPVFTDPNWWVTMLGTPFGSGEDALGWCASEGFDRDHCLAKMLSHTMGTTGTTLLRP</sequence>
<feature type="compositionally biased region" description="Basic and acidic residues" evidence="1">
    <location>
        <begin position="26"/>
        <end position="36"/>
    </location>
</feature>
<keyword evidence="2" id="KW-0472">Membrane</keyword>
<feature type="compositionally biased region" description="Low complexity" evidence="1">
    <location>
        <begin position="329"/>
        <end position="348"/>
    </location>
</feature>
<gene>
    <name evidence="3" type="ORF">MPOR_15560</name>
</gene>
<reference evidence="3 4" key="1">
    <citation type="journal article" date="2019" name="Emerg. Microbes Infect.">
        <title>Comprehensive subspecies identification of 175 nontuberculous mycobacteria species based on 7547 genomic profiles.</title>
        <authorList>
            <person name="Matsumoto Y."/>
            <person name="Kinjo T."/>
            <person name="Motooka D."/>
            <person name="Nabeya D."/>
            <person name="Jung N."/>
            <person name="Uechi K."/>
            <person name="Horii T."/>
            <person name="Iida T."/>
            <person name="Fujita J."/>
            <person name="Nakamura S."/>
        </authorList>
    </citation>
    <scope>NUCLEOTIDE SEQUENCE [LARGE SCALE GENOMIC DNA]</scope>
    <source>
        <strain evidence="3 4">JCM 12603</strain>
    </source>
</reference>
<evidence type="ECO:0000313" key="4">
    <source>
        <dbReference type="Proteomes" id="UP000466785"/>
    </source>
</evidence>
<keyword evidence="4" id="KW-1185">Reference proteome</keyword>
<protein>
    <submittedName>
        <fullName evidence="3">Uncharacterized protein</fullName>
    </submittedName>
</protein>
<feature type="compositionally biased region" description="Pro residues" evidence="1">
    <location>
        <begin position="261"/>
        <end position="288"/>
    </location>
</feature>
<accession>A0A6N4V8S8</accession>
<feature type="region of interest" description="Disordered" evidence="1">
    <location>
        <begin position="381"/>
        <end position="416"/>
    </location>
</feature>
<keyword evidence="2" id="KW-1133">Transmembrane helix</keyword>
<feature type="transmembrane region" description="Helical" evidence="2">
    <location>
        <begin position="355"/>
        <end position="376"/>
    </location>
</feature>
<evidence type="ECO:0000256" key="1">
    <source>
        <dbReference type="SAM" id="MobiDB-lite"/>
    </source>
</evidence>
<proteinExistence type="predicted"/>
<dbReference type="Proteomes" id="UP000466785">
    <property type="component" value="Chromosome"/>
</dbReference>
<name>A0A6N4V8S8_9MYCO</name>
<evidence type="ECO:0000313" key="3">
    <source>
        <dbReference type="EMBL" id="BBX50530.1"/>
    </source>
</evidence>
<dbReference type="AlphaFoldDB" id="A0A6N4V8S8"/>
<evidence type="ECO:0000256" key="2">
    <source>
        <dbReference type="SAM" id="Phobius"/>
    </source>
</evidence>
<feature type="region of interest" description="Disordered" evidence="1">
    <location>
        <begin position="248"/>
        <end position="305"/>
    </location>
</feature>
<dbReference type="RefSeq" id="WP_179967579.1">
    <property type="nucleotide sequence ID" value="NZ_AP022570.1"/>
</dbReference>